<evidence type="ECO:0000313" key="9">
    <source>
        <dbReference type="RefSeq" id="XP_013164615.1"/>
    </source>
</evidence>
<dbReference type="PANTHER" id="PTHR24379">
    <property type="entry name" value="KRAB AND ZINC FINGER DOMAIN-CONTAINING"/>
    <property type="match status" value="1"/>
</dbReference>
<feature type="domain" description="C2H2-type" evidence="7">
    <location>
        <begin position="745"/>
        <end position="772"/>
    </location>
</feature>
<dbReference type="InterPro" id="IPR036236">
    <property type="entry name" value="Znf_C2H2_sf"/>
</dbReference>
<name>A0AAJ6Z3B9_PAPXU</name>
<dbReference type="Pfam" id="PF00096">
    <property type="entry name" value="zf-C2H2"/>
    <property type="match status" value="5"/>
</dbReference>
<keyword evidence="2" id="KW-0677">Repeat</keyword>
<feature type="domain" description="C2H2-type" evidence="7">
    <location>
        <begin position="381"/>
        <end position="404"/>
    </location>
</feature>
<keyword evidence="1 6" id="KW-0479">Metal-binding</keyword>
<evidence type="ECO:0000256" key="6">
    <source>
        <dbReference type="PROSITE-ProRule" id="PRU01263"/>
    </source>
</evidence>
<dbReference type="Pfam" id="PF07776">
    <property type="entry name" value="zf-AD"/>
    <property type="match status" value="1"/>
</dbReference>
<dbReference type="PROSITE" id="PS50157">
    <property type="entry name" value="ZINC_FINGER_C2H2_2"/>
    <property type="match status" value="7"/>
</dbReference>
<sequence>MDFDDIVVKESPGLCRCCLSEGCYKDLSTEYQWMDDTEIYADMLLDCFDISISQHAEGPNGANRLICEVCVTRLRDACNFKKQVLASEKKFVDMVGRGAFKPKAVTYNVPIKSEAILEIQPQETEVEFLEAGMDYPDDDVLKDDLGHTSTDDITVSTLPIKGKKGKAKKTMTKAEKKSCSKIVLVEKPKISKPLTKDEIPHAHENCVSERRRRNLQILFNNTTLLPFKWRGKCLCFYCGESYADYNDFRKHTKSHGPCTTKDYSLKLIKGNQIEIKIDVSQISCEKCNETFKTLKEIVDHLVEKHGLDYDKTIDTKIQEYRLLDFQCLHCDLQFKYFGFLINHVNSTHPRNNYICDDCGATYNKKRDLTLHFRHNHRKGGYPCTECLETFKSHNLLRKHQNDYHFRKCKICGVNFATYSMLLKHVQSEHPDDGTAKCPHCAKQLHSPQGLKQHIHKCKVNFIKIDHPVDDNFTDVLLQPKKKQNLKQIRQNIQCVLNMSTALPFKFFAKYCCFYCSNKFVEFDELKEHTLLEHPICDLQSKSMKKCKGERITVKVDIANLSCKICGEHFENLDILIDHLIIKHAVNYDKSISGCLEPYKVIKDNMPCPFCPNRIFRYFGILLRHINSEHSNNNRICDFCGRSFKSVTNLKVHITYAHTGACECNICGTKYKNQWCLSRHKAKHHNAKDYKCPKCPELFQSQYHKQKHLIQNHNIGHKCSYCGKMFTRNSFMNDHIRRTHLKEKNVVCSVCNEKFFDNYLLRMHMVKHQGERKFNCEVCGKAFLRRSNLSSHKEMHKKYGHLQT</sequence>
<feature type="binding site" evidence="6">
    <location>
        <position position="67"/>
    </location>
    <ligand>
        <name>Zn(2+)</name>
        <dbReference type="ChEBI" id="CHEBI:29105"/>
    </ligand>
</feature>
<evidence type="ECO:0000256" key="4">
    <source>
        <dbReference type="ARBA" id="ARBA00022833"/>
    </source>
</evidence>
<dbReference type="GO" id="GO:0000977">
    <property type="term" value="F:RNA polymerase II transcription regulatory region sequence-specific DNA binding"/>
    <property type="evidence" value="ECO:0007669"/>
    <property type="project" value="TreeGrafter"/>
</dbReference>
<dbReference type="SUPFAM" id="SSF57667">
    <property type="entry name" value="beta-beta-alpha zinc fingers"/>
    <property type="match status" value="6"/>
</dbReference>
<dbReference type="SMART" id="SM00868">
    <property type="entry name" value="zf-AD"/>
    <property type="match status" value="1"/>
</dbReference>
<dbReference type="GeneID" id="106115694"/>
<dbReference type="GO" id="GO:0005634">
    <property type="term" value="C:nucleus"/>
    <property type="evidence" value="ECO:0007669"/>
    <property type="project" value="InterPro"/>
</dbReference>
<gene>
    <name evidence="9" type="primary">LOC106115694</name>
</gene>
<feature type="binding site" evidence="6">
    <location>
        <position position="15"/>
    </location>
    <ligand>
        <name>Zn(2+)</name>
        <dbReference type="ChEBI" id="CHEBI:29105"/>
    </ligand>
</feature>
<feature type="domain" description="C2H2-type" evidence="7">
    <location>
        <begin position="634"/>
        <end position="662"/>
    </location>
</feature>
<reference evidence="9" key="1">
    <citation type="submission" date="2025-08" db="UniProtKB">
        <authorList>
            <consortium name="RefSeq"/>
        </authorList>
    </citation>
    <scope>IDENTIFICATION</scope>
</reference>
<protein>
    <submittedName>
        <fullName evidence="9">Zinc finger protein 62 homolog isoform X2</fullName>
    </submittedName>
</protein>
<feature type="binding site" evidence="6">
    <location>
        <position position="18"/>
    </location>
    <ligand>
        <name>Zn(2+)</name>
        <dbReference type="ChEBI" id="CHEBI:29105"/>
    </ligand>
</feature>
<evidence type="ECO:0000256" key="2">
    <source>
        <dbReference type="ARBA" id="ARBA00022737"/>
    </source>
</evidence>
<feature type="domain" description="ZAD" evidence="8">
    <location>
        <begin position="13"/>
        <end position="94"/>
    </location>
</feature>
<dbReference type="InterPro" id="IPR013087">
    <property type="entry name" value="Znf_C2H2_type"/>
</dbReference>
<accession>A0AAJ6Z3B9</accession>
<evidence type="ECO:0000259" key="7">
    <source>
        <dbReference type="PROSITE" id="PS50157"/>
    </source>
</evidence>
<evidence type="ECO:0000256" key="3">
    <source>
        <dbReference type="ARBA" id="ARBA00022771"/>
    </source>
</evidence>
<dbReference type="SMART" id="SM00355">
    <property type="entry name" value="ZnF_C2H2"/>
    <property type="match status" value="16"/>
</dbReference>
<keyword evidence="3 5" id="KW-0863">Zinc-finger</keyword>
<dbReference type="PROSITE" id="PS51915">
    <property type="entry name" value="ZAD"/>
    <property type="match status" value="1"/>
</dbReference>
<dbReference type="Proteomes" id="UP000694872">
    <property type="component" value="Unplaced"/>
</dbReference>
<dbReference type="PANTHER" id="PTHR24379:SF127">
    <property type="entry name" value="BLOODY FINGERS-RELATED"/>
    <property type="match status" value="1"/>
</dbReference>
<proteinExistence type="predicted"/>
<dbReference type="Gene3D" id="3.30.160.60">
    <property type="entry name" value="Classic Zinc Finger"/>
    <property type="match status" value="7"/>
</dbReference>
<dbReference type="Gene3D" id="3.40.1800.20">
    <property type="match status" value="1"/>
</dbReference>
<keyword evidence="4 6" id="KW-0862">Zinc</keyword>
<organism evidence="9">
    <name type="scientific">Papilio xuthus</name>
    <name type="common">Asian swallowtail butterfly</name>
    <dbReference type="NCBI Taxonomy" id="66420"/>
    <lineage>
        <taxon>Eukaryota</taxon>
        <taxon>Metazoa</taxon>
        <taxon>Ecdysozoa</taxon>
        <taxon>Arthropoda</taxon>
        <taxon>Hexapoda</taxon>
        <taxon>Insecta</taxon>
        <taxon>Pterygota</taxon>
        <taxon>Neoptera</taxon>
        <taxon>Endopterygota</taxon>
        <taxon>Lepidoptera</taxon>
        <taxon>Glossata</taxon>
        <taxon>Ditrysia</taxon>
        <taxon>Papilionoidea</taxon>
        <taxon>Papilionidae</taxon>
        <taxon>Papilioninae</taxon>
        <taxon>Papilio</taxon>
    </lineage>
</organism>
<feature type="binding site" evidence="6">
    <location>
        <position position="70"/>
    </location>
    <ligand>
        <name>Zn(2+)</name>
        <dbReference type="ChEBI" id="CHEBI:29105"/>
    </ligand>
</feature>
<dbReference type="RefSeq" id="XP_013164615.1">
    <property type="nucleotide sequence ID" value="XM_013309161.1"/>
</dbReference>
<evidence type="ECO:0000256" key="5">
    <source>
        <dbReference type="PROSITE-ProRule" id="PRU00042"/>
    </source>
</evidence>
<evidence type="ECO:0000256" key="1">
    <source>
        <dbReference type="ARBA" id="ARBA00022723"/>
    </source>
</evidence>
<dbReference type="PROSITE" id="PS00028">
    <property type="entry name" value="ZINC_FINGER_C2H2_1"/>
    <property type="match status" value="11"/>
</dbReference>
<dbReference type="FunFam" id="3.30.160.60:FF:000671">
    <property type="entry name" value="Zinc finger protein 26"/>
    <property type="match status" value="1"/>
</dbReference>
<evidence type="ECO:0000259" key="8">
    <source>
        <dbReference type="PROSITE" id="PS51915"/>
    </source>
</evidence>
<feature type="domain" description="C2H2-type" evidence="7">
    <location>
        <begin position="716"/>
        <end position="744"/>
    </location>
</feature>
<feature type="domain" description="C2H2-type" evidence="7">
    <location>
        <begin position="406"/>
        <end position="434"/>
    </location>
</feature>
<feature type="domain" description="C2H2-type" evidence="7">
    <location>
        <begin position="353"/>
        <end position="376"/>
    </location>
</feature>
<dbReference type="AlphaFoldDB" id="A0AAJ6Z3B9"/>
<feature type="domain" description="C2H2-type" evidence="7">
    <location>
        <begin position="773"/>
        <end position="795"/>
    </location>
</feature>
<dbReference type="GO" id="GO:0000981">
    <property type="term" value="F:DNA-binding transcription factor activity, RNA polymerase II-specific"/>
    <property type="evidence" value="ECO:0007669"/>
    <property type="project" value="TreeGrafter"/>
</dbReference>
<dbReference type="GO" id="GO:0008270">
    <property type="term" value="F:zinc ion binding"/>
    <property type="evidence" value="ECO:0007669"/>
    <property type="project" value="UniProtKB-UniRule"/>
</dbReference>
<dbReference type="InterPro" id="IPR012934">
    <property type="entry name" value="Znf_AD"/>
</dbReference>